<dbReference type="PANTHER" id="PTHR33692:SF1">
    <property type="entry name" value="RIBOSOME MATURATION FACTOR RIMM"/>
    <property type="match status" value="1"/>
</dbReference>
<comment type="domain">
    <text evidence="5">The PRC barrel domain binds ribosomal protein uS19.</text>
</comment>
<dbReference type="InterPro" id="IPR002676">
    <property type="entry name" value="RimM_N"/>
</dbReference>
<feature type="domain" description="PRC-barrel" evidence="7">
    <location>
        <begin position="99"/>
        <end position="160"/>
    </location>
</feature>
<comment type="subcellular location">
    <subcellularLocation>
        <location evidence="5">Cytoplasm</location>
    </subcellularLocation>
</comment>
<dbReference type="InterPro" id="IPR036976">
    <property type="entry name" value="RimM_N_sf"/>
</dbReference>
<evidence type="ECO:0000256" key="5">
    <source>
        <dbReference type="HAMAP-Rule" id="MF_00014"/>
    </source>
</evidence>
<evidence type="ECO:0000256" key="2">
    <source>
        <dbReference type="ARBA" id="ARBA00022517"/>
    </source>
</evidence>
<keyword evidence="4 5" id="KW-0143">Chaperone</keyword>
<dbReference type="Pfam" id="PF01782">
    <property type="entry name" value="RimM"/>
    <property type="match status" value="1"/>
</dbReference>
<evidence type="ECO:0000313" key="8">
    <source>
        <dbReference type="EMBL" id="WPY00948.1"/>
    </source>
</evidence>
<organism evidence="8 9">
    <name type="scientific">Candidatus Trichorickettsia mobilis</name>
    <dbReference type="NCBI Taxonomy" id="1346319"/>
    <lineage>
        <taxon>Bacteria</taxon>
        <taxon>Pseudomonadati</taxon>
        <taxon>Pseudomonadota</taxon>
        <taxon>Alphaproteobacteria</taxon>
        <taxon>Rickettsiales</taxon>
        <taxon>Rickettsiaceae</taxon>
        <taxon>Rickettsieae</taxon>
        <taxon>Candidatus Trichorickettsia</taxon>
    </lineage>
</organism>
<comment type="similarity">
    <text evidence="5">Belongs to the RimM family.</text>
</comment>
<evidence type="ECO:0000256" key="3">
    <source>
        <dbReference type="ARBA" id="ARBA00022552"/>
    </source>
</evidence>
<dbReference type="Gene3D" id="2.30.30.240">
    <property type="entry name" value="PRC-barrel domain"/>
    <property type="match status" value="1"/>
</dbReference>
<evidence type="ECO:0000259" key="6">
    <source>
        <dbReference type="Pfam" id="PF01782"/>
    </source>
</evidence>
<name>A0ABZ0USE5_9RICK</name>
<dbReference type="NCBIfam" id="TIGR02273">
    <property type="entry name" value="16S_RimM"/>
    <property type="match status" value="1"/>
</dbReference>
<accession>A0ABZ0USE5</accession>
<dbReference type="SUPFAM" id="SSF50346">
    <property type="entry name" value="PRC-barrel domain"/>
    <property type="match status" value="1"/>
</dbReference>
<evidence type="ECO:0000256" key="1">
    <source>
        <dbReference type="ARBA" id="ARBA00022490"/>
    </source>
</evidence>
<dbReference type="EMBL" id="CP112932">
    <property type="protein sequence ID" value="WPY00948.1"/>
    <property type="molecule type" value="Genomic_DNA"/>
</dbReference>
<dbReference type="SUPFAM" id="SSF50447">
    <property type="entry name" value="Translation proteins"/>
    <property type="match status" value="1"/>
</dbReference>
<dbReference type="Proteomes" id="UP001326613">
    <property type="component" value="Chromosome"/>
</dbReference>
<protein>
    <recommendedName>
        <fullName evidence="5">Ribosome maturation factor RimM</fullName>
    </recommendedName>
</protein>
<evidence type="ECO:0000313" key="9">
    <source>
        <dbReference type="Proteomes" id="UP001326613"/>
    </source>
</evidence>
<gene>
    <name evidence="5" type="primary">rimM</name>
    <name evidence="8" type="ORF">Trichorick_00838</name>
</gene>
<evidence type="ECO:0000259" key="7">
    <source>
        <dbReference type="Pfam" id="PF05239"/>
    </source>
</evidence>
<dbReference type="HAMAP" id="MF_00014">
    <property type="entry name" value="Ribosome_mat_RimM"/>
    <property type="match status" value="1"/>
</dbReference>
<dbReference type="InterPro" id="IPR011961">
    <property type="entry name" value="RimM"/>
</dbReference>
<reference evidence="8 9" key="1">
    <citation type="submission" date="2022-10" db="EMBL/GenBank/DDBJ databases">
        <title>Host association and intracellularity evolved multiple times independently in the Rickettsiales.</title>
        <authorList>
            <person name="Castelli M."/>
            <person name="Nardi T."/>
            <person name="Gammuto L."/>
            <person name="Bellinzona G."/>
            <person name="Sabaneyeva E."/>
            <person name="Potekhin A."/>
            <person name="Serra V."/>
            <person name="Petroni G."/>
            <person name="Sassera D."/>
        </authorList>
    </citation>
    <scope>NUCLEOTIDE SEQUENCE [LARGE SCALE GENOMIC DNA]</scope>
    <source>
        <strain evidence="8 9">Kr 154-4</strain>
    </source>
</reference>
<comment type="subunit">
    <text evidence="5">Binds ribosomal protein uS19.</text>
</comment>
<dbReference type="InterPro" id="IPR009000">
    <property type="entry name" value="Transl_B-barrel_sf"/>
</dbReference>
<keyword evidence="9" id="KW-1185">Reference proteome</keyword>
<keyword evidence="3 5" id="KW-0698">rRNA processing</keyword>
<comment type="function">
    <text evidence="5">An accessory protein needed during the final step in the assembly of 30S ribosomal subunit, possibly for assembly of the head region. Essential for efficient processing of 16S rRNA. May be needed both before and after RbfA during the maturation of 16S rRNA. It has affinity for free ribosomal 30S subunits but not for 70S ribosomes.</text>
</comment>
<keyword evidence="2 5" id="KW-0690">Ribosome biogenesis</keyword>
<dbReference type="Pfam" id="PF05239">
    <property type="entry name" value="PRC"/>
    <property type="match status" value="1"/>
</dbReference>
<feature type="domain" description="RimM N-terminal" evidence="6">
    <location>
        <begin position="13"/>
        <end position="90"/>
    </location>
</feature>
<evidence type="ECO:0000256" key="4">
    <source>
        <dbReference type="ARBA" id="ARBA00023186"/>
    </source>
</evidence>
<dbReference type="Gene3D" id="2.40.30.60">
    <property type="entry name" value="RimM"/>
    <property type="match status" value="1"/>
</dbReference>
<dbReference type="PANTHER" id="PTHR33692">
    <property type="entry name" value="RIBOSOME MATURATION FACTOR RIMM"/>
    <property type="match status" value="1"/>
</dbReference>
<keyword evidence="1 5" id="KW-0963">Cytoplasm</keyword>
<proteinExistence type="inferred from homology"/>
<dbReference type="RefSeq" id="WP_323737770.1">
    <property type="nucleotide sequence ID" value="NZ_CP112932.1"/>
</dbReference>
<dbReference type="InterPro" id="IPR011033">
    <property type="entry name" value="PRC_barrel-like_sf"/>
</dbReference>
<dbReference type="InterPro" id="IPR027275">
    <property type="entry name" value="PRC-brl_dom"/>
</dbReference>
<sequence>MTHNKPLAKLILVGKVFSAHGLKGHVLIQSFTEPITNIVKLPLLNASGTDLRLKLCSINTKHRLICSIKDIHDRTAAEKLIGHEIFCLKDNLPTIKDKNEFYIEDLKELTVIDQNSKSVGVVKSFFNFGAGDIIEIEFLDGSNQLLPFTKEIFPEITDKYILIIMPNFS</sequence>